<dbReference type="InterPro" id="IPR051199">
    <property type="entry name" value="LPS_LOS_Heptosyltrfase"/>
</dbReference>
<evidence type="ECO:0000256" key="2">
    <source>
        <dbReference type="ARBA" id="ARBA00022679"/>
    </source>
</evidence>
<name>A0ABR9VTE6_9SYNC</name>
<keyword evidence="4" id="KW-1185">Reference proteome</keyword>
<evidence type="ECO:0000313" key="4">
    <source>
        <dbReference type="Proteomes" id="UP000658720"/>
    </source>
</evidence>
<sequence>MRILALVPGGISEQILFFPTLATLKAQYPQATIDVIVEPRAKSAYRVCAQVNEVLAFDYRDRNGLADFLNLLGIIRDREYEAVVTVARQWTIELLLWLNGIPQRVGYQGSASFFLSATVPFKPDQYVPFLFHDLTQGFGINRPCPPLQITLPKADIEWMEATQKKLDLGNGGYVVLNGGAIRQPDTGDFPYPIAQWHEIIEDIKQKQPGLKIVLIPPAEDTGWVQAMQDHNPGAMAIRPGDVGKMAALLAGANLVVCTEGIPMHLAIAVGTYTVAILGKTPAARIIPPDQEKFIGLQVPSGKEADVKPALVLKKIWR</sequence>
<organism evidence="3 4">
    <name type="scientific">Synechocystis salina LEGE 00031</name>
    <dbReference type="NCBI Taxonomy" id="1828736"/>
    <lineage>
        <taxon>Bacteria</taxon>
        <taxon>Bacillati</taxon>
        <taxon>Cyanobacteriota</taxon>
        <taxon>Cyanophyceae</taxon>
        <taxon>Synechococcales</taxon>
        <taxon>Merismopediaceae</taxon>
        <taxon>Synechocystis</taxon>
    </lineage>
</organism>
<comment type="caution">
    <text evidence="3">The sequence shown here is derived from an EMBL/GenBank/DDBJ whole genome shotgun (WGS) entry which is preliminary data.</text>
</comment>
<dbReference type="RefSeq" id="WP_190598448.1">
    <property type="nucleotide sequence ID" value="NZ_JADEVV010000035.1"/>
</dbReference>
<dbReference type="Gene3D" id="3.40.50.2000">
    <property type="entry name" value="Glycogen Phosphorylase B"/>
    <property type="match status" value="2"/>
</dbReference>
<accession>A0ABR9VTE6</accession>
<dbReference type="InterPro" id="IPR002201">
    <property type="entry name" value="Glyco_trans_9"/>
</dbReference>
<proteinExistence type="predicted"/>
<evidence type="ECO:0000256" key="1">
    <source>
        <dbReference type="ARBA" id="ARBA00022676"/>
    </source>
</evidence>
<dbReference type="PANTHER" id="PTHR30160">
    <property type="entry name" value="TETRAACYLDISACCHARIDE 4'-KINASE-RELATED"/>
    <property type="match status" value="1"/>
</dbReference>
<dbReference type="PANTHER" id="PTHR30160:SF7">
    <property type="entry name" value="ADP-HEPTOSE--LPS HEPTOSYLTRANSFERASE 2"/>
    <property type="match status" value="1"/>
</dbReference>
<dbReference type="Pfam" id="PF01075">
    <property type="entry name" value="Glyco_transf_9"/>
    <property type="match status" value="1"/>
</dbReference>
<dbReference type="SUPFAM" id="SSF53756">
    <property type="entry name" value="UDP-Glycosyltransferase/glycogen phosphorylase"/>
    <property type="match status" value="1"/>
</dbReference>
<keyword evidence="2" id="KW-0808">Transferase</keyword>
<protein>
    <submittedName>
        <fullName evidence="3">Glycosyltransferase family 9 protein</fullName>
    </submittedName>
</protein>
<keyword evidence="1" id="KW-0328">Glycosyltransferase</keyword>
<dbReference type="CDD" id="cd03789">
    <property type="entry name" value="GT9_LPS_heptosyltransferase"/>
    <property type="match status" value="1"/>
</dbReference>
<dbReference type="EMBL" id="JADEVV010000035">
    <property type="protein sequence ID" value="MBE9254623.1"/>
    <property type="molecule type" value="Genomic_DNA"/>
</dbReference>
<evidence type="ECO:0000313" key="3">
    <source>
        <dbReference type="EMBL" id="MBE9254623.1"/>
    </source>
</evidence>
<reference evidence="3 4" key="1">
    <citation type="submission" date="2020-10" db="EMBL/GenBank/DDBJ databases">
        <authorList>
            <person name="Castelo-Branco R."/>
            <person name="Eusebio N."/>
            <person name="Adriana R."/>
            <person name="Vieira A."/>
            <person name="Brugerolle De Fraissinette N."/>
            <person name="Rezende De Castro R."/>
            <person name="Schneider M.P."/>
            <person name="Vasconcelos V."/>
            <person name="Leao P.N."/>
        </authorList>
    </citation>
    <scope>NUCLEOTIDE SEQUENCE [LARGE SCALE GENOMIC DNA]</scope>
    <source>
        <strain evidence="3 4">LEGE 00031</strain>
    </source>
</reference>
<gene>
    <name evidence="3" type="ORF">IQ217_12400</name>
</gene>
<dbReference type="Proteomes" id="UP000658720">
    <property type="component" value="Unassembled WGS sequence"/>
</dbReference>